<organism evidence="2 3">
    <name type="scientific">Patulibacter medicamentivorans</name>
    <dbReference type="NCBI Taxonomy" id="1097667"/>
    <lineage>
        <taxon>Bacteria</taxon>
        <taxon>Bacillati</taxon>
        <taxon>Actinomycetota</taxon>
        <taxon>Thermoleophilia</taxon>
        <taxon>Solirubrobacterales</taxon>
        <taxon>Patulibacteraceae</taxon>
        <taxon>Patulibacter</taxon>
    </lineage>
</organism>
<keyword evidence="3" id="KW-1185">Reference proteome</keyword>
<accession>H0E9Q7</accession>
<feature type="domain" description="Coenzyme Q-binding protein COQ10 START" evidence="1">
    <location>
        <begin position="3"/>
        <end position="115"/>
    </location>
</feature>
<evidence type="ECO:0000259" key="1">
    <source>
        <dbReference type="Pfam" id="PF03364"/>
    </source>
</evidence>
<dbReference type="Pfam" id="PF03364">
    <property type="entry name" value="Polyketide_cyc"/>
    <property type="match status" value="1"/>
</dbReference>
<dbReference type="AlphaFoldDB" id="H0E9Q7"/>
<gene>
    <name evidence="2" type="ORF">PAI11_35770</name>
</gene>
<dbReference type="PANTHER" id="PTHR39683">
    <property type="entry name" value="CONSERVED PROTEIN TB16.3"/>
    <property type="match status" value="1"/>
</dbReference>
<protein>
    <recommendedName>
        <fullName evidence="1">Coenzyme Q-binding protein COQ10 START domain-containing protein</fullName>
    </recommendedName>
</protein>
<dbReference type="EMBL" id="AGUD01000266">
    <property type="protein sequence ID" value="EHN09601.1"/>
    <property type="molecule type" value="Genomic_DNA"/>
</dbReference>
<comment type="caution">
    <text evidence="2">The sequence shown here is derived from an EMBL/GenBank/DDBJ whole genome shotgun (WGS) entry which is preliminary data.</text>
</comment>
<sequence length="129" mass="14330">MISEIAAIGEWQGTMDGVQVLERDGDGRAATARIEIDAKIRVLKSTVRFAHEPPTRLSWRQQSGDFASMEGSWTLEDLGGGRTRATYALDIDPGFGLGMFLRGDVEQKLRERLVTRRPEELRARLAATA</sequence>
<proteinExistence type="predicted"/>
<reference evidence="2 3" key="1">
    <citation type="journal article" date="2013" name="Biodegradation">
        <title>Quantitative proteomic analysis of ibuprofen-degrading Patulibacter sp. strain I11.</title>
        <authorList>
            <person name="Almeida B."/>
            <person name="Kjeldal H."/>
            <person name="Lolas I."/>
            <person name="Knudsen A.D."/>
            <person name="Carvalho G."/>
            <person name="Nielsen K.L."/>
            <person name="Barreto Crespo M.T."/>
            <person name="Stensballe A."/>
            <person name="Nielsen J.L."/>
        </authorList>
    </citation>
    <scope>NUCLEOTIDE SEQUENCE [LARGE SCALE GENOMIC DNA]</scope>
    <source>
        <strain evidence="2 3">I11</strain>
    </source>
</reference>
<dbReference type="SUPFAM" id="SSF55961">
    <property type="entry name" value="Bet v1-like"/>
    <property type="match status" value="1"/>
</dbReference>
<dbReference type="InterPro" id="IPR023393">
    <property type="entry name" value="START-like_dom_sf"/>
</dbReference>
<name>H0E9Q7_9ACTN</name>
<evidence type="ECO:0000313" key="3">
    <source>
        <dbReference type="Proteomes" id="UP000005143"/>
    </source>
</evidence>
<evidence type="ECO:0000313" key="2">
    <source>
        <dbReference type="EMBL" id="EHN09601.1"/>
    </source>
</evidence>
<dbReference type="PANTHER" id="PTHR39683:SF4">
    <property type="entry name" value="COENZYME Q-BINDING PROTEIN COQ10 START DOMAIN-CONTAINING PROTEIN"/>
    <property type="match status" value="1"/>
</dbReference>
<dbReference type="InterPro" id="IPR005031">
    <property type="entry name" value="COQ10_START"/>
</dbReference>
<dbReference type="Proteomes" id="UP000005143">
    <property type="component" value="Unassembled WGS sequence"/>
</dbReference>
<dbReference type="Gene3D" id="3.30.530.20">
    <property type="match status" value="1"/>
</dbReference>